<evidence type="ECO:0000256" key="1">
    <source>
        <dbReference type="ARBA" id="ARBA00004442"/>
    </source>
</evidence>
<keyword evidence="3" id="KW-0813">Transport</keyword>
<accession>A0A2T4Y6N7</accession>
<comment type="similarity">
    <text evidence="2">Belongs to the outer membrane factor (OMF) (TC 1.B.17) family.</text>
</comment>
<evidence type="ECO:0000256" key="7">
    <source>
        <dbReference type="ARBA" id="ARBA00023237"/>
    </source>
</evidence>
<dbReference type="PANTHER" id="PTHR30026">
    <property type="entry name" value="OUTER MEMBRANE PROTEIN TOLC"/>
    <property type="match status" value="1"/>
</dbReference>
<dbReference type="InterPro" id="IPR003423">
    <property type="entry name" value="OMP_efflux"/>
</dbReference>
<dbReference type="GO" id="GO:1990281">
    <property type="term" value="C:efflux pump complex"/>
    <property type="evidence" value="ECO:0007669"/>
    <property type="project" value="TreeGrafter"/>
</dbReference>
<evidence type="ECO:0000256" key="4">
    <source>
        <dbReference type="ARBA" id="ARBA00022452"/>
    </source>
</evidence>
<name>A0A2T4Y6N7_9HYPH</name>
<keyword evidence="9" id="KW-1185">Reference proteome</keyword>
<reference evidence="8 9" key="1">
    <citation type="submission" date="2018-04" db="EMBL/GenBank/DDBJ databases">
        <title>Genomic Encyclopedia of Archaeal and Bacterial Type Strains, Phase II (KMG-II): from individual species to whole genera.</title>
        <authorList>
            <person name="Goeker M."/>
        </authorList>
    </citation>
    <scope>NUCLEOTIDE SEQUENCE [LARGE SCALE GENOMIC DNA]</scope>
    <source>
        <strain evidence="8 9">DSM 25521</strain>
    </source>
</reference>
<comment type="caution">
    <text evidence="8">The sequence shown here is derived from an EMBL/GenBank/DDBJ whole genome shotgun (WGS) entry which is preliminary data.</text>
</comment>
<dbReference type="NCBIfam" id="TIGR01844">
    <property type="entry name" value="type_I_sec_TolC"/>
    <property type="match status" value="1"/>
</dbReference>
<sequence length="503" mass="52856">MSRQLPLRRFRWTGVSLRALAIAILAVGVVAPALAEGTQPRPAPRSRPAAAPAGVSSLEAALARAFATNPDIQAQRGQVRATAETIAQARSAGLPQVSATAYAGVLATRSILRGTPTNTIDGATLGQRGVALTATQSLFDGWRTQNSVVQAQRLTEGQRQQLRAIEQAILLDVASSYVAVLTGHALVDVQRRNIGFLTSTLANARTRLASGVATPTDVSQAEARLSRGQADLSAVEADLQIARDRFARLVGAPAGAQLRPVRPLDALLPASRDAARDVAGTGNPAVLAAMEQVRAADAAVRIAQGQMLPQLSVQGQVARDYDTATDTRRVDSAQMVGRVTVPLYGGGGPEAQVRQAQELLGAARLQLDSTRLQARSAAFAGYTAYLTAGATIRAATVESQAAQVSVEGMQKQVEAGVRTLVELLNAQQDLTIARARLIQAQGDRIIATFTILAATGRLEPARLGLASLVPAGQPVAPARSDWDVRGDAWRDLRTVPPAEAPRR</sequence>
<keyword evidence="6" id="KW-0472">Membrane</keyword>
<dbReference type="SUPFAM" id="SSF56954">
    <property type="entry name" value="Outer membrane efflux proteins (OEP)"/>
    <property type="match status" value="1"/>
</dbReference>
<organism evidence="8 9">
    <name type="scientific">Phreatobacter oligotrophus</name>
    <dbReference type="NCBI Taxonomy" id="1122261"/>
    <lineage>
        <taxon>Bacteria</taxon>
        <taxon>Pseudomonadati</taxon>
        <taxon>Pseudomonadota</taxon>
        <taxon>Alphaproteobacteria</taxon>
        <taxon>Hyphomicrobiales</taxon>
        <taxon>Phreatobacteraceae</taxon>
        <taxon>Phreatobacter</taxon>
    </lineage>
</organism>
<proteinExistence type="inferred from homology"/>
<dbReference type="Proteomes" id="UP000241808">
    <property type="component" value="Unassembled WGS sequence"/>
</dbReference>
<dbReference type="PANTHER" id="PTHR30026:SF22">
    <property type="entry name" value="OUTER MEMBRANE EFFLUX PROTEIN"/>
    <property type="match status" value="1"/>
</dbReference>
<dbReference type="GO" id="GO:0009279">
    <property type="term" value="C:cell outer membrane"/>
    <property type="evidence" value="ECO:0007669"/>
    <property type="project" value="UniProtKB-SubCell"/>
</dbReference>
<evidence type="ECO:0000256" key="6">
    <source>
        <dbReference type="ARBA" id="ARBA00023136"/>
    </source>
</evidence>
<dbReference type="GO" id="GO:0015562">
    <property type="term" value="F:efflux transmembrane transporter activity"/>
    <property type="evidence" value="ECO:0007669"/>
    <property type="project" value="InterPro"/>
</dbReference>
<dbReference type="GO" id="GO:0015288">
    <property type="term" value="F:porin activity"/>
    <property type="evidence" value="ECO:0007669"/>
    <property type="project" value="TreeGrafter"/>
</dbReference>
<keyword evidence="7" id="KW-0998">Cell outer membrane</keyword>
<gene>
    <name evidence="8" type="ORF">C8P69_1492</name>
</gene>
<dbReference type="EMBL" id="PZZL01000049">
    <property type="protein sequence ID" value="PTM38486.1"/>
    <property type="molecule type" value="Genomic_DNA"/>
</dbReference>
<keyword evidence="4" id="KW-1134">Transmembrane beta strand</keyword>
<dbReference type="InterPro" id="IPR051906">
    <property type="entry name" value="TolC-like"/>
</dbReference>
<dbReference type="RefSeq" id="WP_108179797.1">
    <property type="nucleotide sequence ID" value="NZ_PZZL01000049.1"/>
</dbReference>
<comment type="subcellular location">
    <subcellularLocation>
        <location evidence="1">Cell outer membrane</location>
    </subcellularLocation>
</comment>
<dbReference type="Pfam" id="PF02321">
    <property type="entry name" value="OEP"/>
    <property type="match status" value="2"/>
</dbReference>
<dbReference type="AlphaFoldDB" id="A0A2T4Y6N7"/>
<dbReference type="Gene3D" id="1.20.1600.10">
    <property type="entry name" value="Outer membrane efflux proteins (OEP)"/>
    <property type="match status" value="1"/>
</dbReference>
<evidence type="ECO:0000313" key="9">
    <source>
        <dbReference type="Proteomes" id="UP000241808"/>
    </source>
</evidence>
<dbReference type="InterPro" id="IPR010130">
    <property type="entry name" value="T1SS_OMP_TolC"/>
</dbReference>
<keyword evidence="5" id="KW-0812">Transmembrane</keyword>
<evidence type="ECO:0000256" key="2">
    <source>
        <dbReference type="ARBA" id="ARBA00007613"/>
    </source>
</evidence>
<dbReference type="OrthoDB" id="9789368at2"/>
<protein>
    <submittedName>
        <fullName evidence="8">Outer membrane protein</fullName>
    </submittedName>
</protein>
<evidence type="ECO:0000313" key="8">
    <source>
        <dbReference type="EMBL" id="PTM38486.1"/>
    </source>
</evidence>
<evidence type="ECO:0000256" key="5">
    <source>
        <dbReference type="ARBA" id="ARBA00022692"/>
    </source>
</evidence>
<evidence type="ECO:0000256" key="3">
    <source>
        <dbReference type="ARBA" id="ARBA00022448"/>
    </source>
</evidence>